<proteinExistence type="predicted"/>
<feature type="transmembrane region" description="Helical" evidence="2">
    <location>
        <begin position="135"/>
        <end position="155"/>
    </location>
</feature>
<evidence type="ECO:0000256" key="1">
    <source>
        <dbReference type="SAM" id="MobiDB-lite"/>
    </source>
</evidence>
<protein>
    <submittedName>
        <fullName evidence="3">Uncharacterized protein</fullName>
    </submittedName>
</protein>
<accession>A0A5N6XAN2</accession>
<reference evidence="4" key="1">
    <citation type="submission" date="2019-04" db="EMBL/GenBank/DDBJ databases">
        <title>Friends and foes A comparative genomics studyof 23 Aspergillus species from section Flavi.</title>
        <authorList>
            <consortium name="DOE Joint Genome Institute"/>
            <person name="Kjaerbolling I."/>
            <person name="Vesth T."/>
            <person name="Frisvad J.C."/>
            <person name="Nybo J.L."/>
            <person name="Theobald S."/>
            <person name="Kildgaard S."/>
            <person name="Isbrandt T."/>
            <person name="Kuo A."/>
            <person name="Sato A."/>
            <person name="Lyhne E.K."/>
            <person name="Kogle M.E."/>
            <person name="Wiebenga A."/>
            <person name="Kun R.S."/>
            <person name="Lubbers R.J."/>
            <person name="Makela M.R."/>
            <person name="Barry K."/>
            <person name="Chovatia M."/>
            <person name="Clum A."/>
            <person name="Daum C."/>
            <person name="Haridas S."/>
            <person name="He G."/>
            <person name="LaButti K."/>
            <person name="Lipzen A."/>
            <person name="Mondo S."/>
            <person name="Riley R."/>
            <person name="Salamov A."/>
            <person name="Simmons B.A."/>
            <person name="Magnuson J.K."/>
            <person name="Henrissat B."/>
            <person name="Mortensen U.H."/>
            <person name="Larsen T.O."/>
            <person name="Devries R.P."/>
            <person name="Grigoriev I.V."/>
            <person name="Machida M."/>
            <person name="Baker S.E."/>
            <person name="Andersen M.R."/>
        </authorList>
    </citation>
    <scope>NUCLEOTIDE SEQUENCE [LARGE SCALE GENOMIC DNA]</scope>
    <source>
        <strain evidence="4">CBS 130017</strain>
    </source>
</reference>
<feature type="transmembrane region" description="Helical" evidence="2">
    <location>
        <begin position="47"/>
        <end position="67"/>
    </location>
</feature>
<name>A0A5N6XAN2_9EURO</name>
<dbReference type="AlphaFoldDB" id="A0A5N6XAN2"/>
<dbReference type="Proteomes" id="UP000325945">
    <property type="component" value="Unassembled WGS sequence"/>
</dbReference>
<keyword evidence="2" id="KW-1133">Transmembrane helix</keyword>
<gene>
    <name evidence="3" type="ORF">BDV39DRAFT_202109</name>
</gene>
<organism evidence="3 4">
    <name type="scientific">Aspergillus sergii</name>
    <dbReference type="NCBI Taxonomy" id="1034303"/>
    <lineage>
        <taxon>Eukaryota</taxon>
        <taxon>Fungi</taxon>
        <taxon>Dikarya</taxon>
        <taxon>Ascomycota</taxon>
        <taxon>Pezizomycotina</taxon>
        <taxon>Eurotiomycetes</taxon>
        <taxon>Eurotiomycetidae</taxon>
        <taxon>Eurotiales</taxon>
        <taxon>Aspergillaceae</taxon>
        <taxon>Aspergillus</taxon>
        <taxon>Aspergillus subgen. Circumdati</taxon>
    </lineage>
</organism>
<evidence type="ECO:0000313" key="3">
    <source>
        <dbReference type="EMBL" id="KAE8330304.1"/>
    </source>
</evidence>
<evidence type="ECO:0000313" key="4">
    <source>
        <dbReference type="Proteomes" id="UP000325945"/>
    </source>
</evidence>
<keyword evidence="4" id="KW-1185">Reference proteome</keyword>
<keyword evidence="2" id="KW-0472">Membrane</keyword>
<feature type="region of interest" description="Disordered" evidence="1">
    <location>
        <begin position="214"/>
        <end position="234"/>
    </location>
</feature>
<feature type="transmembrane region" description="Helical" evidence="2">
    <location>
        <begin position="102"/>
        <end position="123"/>
    </location>
</feature>
<feature type="compositionally biased region" description="Low complexity" evidence="1">
    <location>
        <begin position="219"/>
        <end position="228"/>
    </location>
</feature>
<dbReference type="EMBL" id="ML741774">
    <property type="protein sequence ID" value="KAE8330304.1"/>
    <property type="molecule type" value="Genomic_DNA"/>
</dbReference>
<evidence type="ECO:0000256" key="2">
    <source>
        <dbReference type="SAM" id="Phobius"/>
    </source>
</evidence>
<feature type="transmembrane region" description="Helical" evidence="2">
    <location>
        <begin position="161"/>
        <end position="187"/>
    </location>
</feature>
<sequence length="234" mass="26345">MDAHNAQHQVHDTSLHQIEPGAVRSNTSLTVQTVYIGMLLELQEIHWSYNFLAGIAGWSLLAGFLVIPGTFTTLQKSSAFEESLRQSNAEKLILDTIQNPPLVAMAWLFLGTGAGLMLFLFLRWRHNYIWLINRLFIPTSLNTLAGLLTAVINVFTAKDGYWSIMALLTVITSGLLAAMSLALVIIYQFWKLRLVKDDHYRESKAGMRLMNPEVRERSSSPYPLGSSSFTKRED</sequence>
<keyword evidence="2" id="KW-0812">Transmembrane</keyword>